<accession>A0A089WPV9</accession>
<dbReference type="Proteomes" id="UP000029493">
    <property type="component" value="Chromosome"/>
</dbReference>
<evidence type="ECO:0000313" key="3">
    <source>
        <dbReference type="EMBL" id="AIR88537.1"/>
    </source>
</evidence>
<feature type="transmembrane region" description="Helical" evidence="2">
    <location>
        <begin position="70"/>
        <end position="92"/>
    </location>
</feature>
<gene>
    <name evidence="3" type="ORF">LK03_04390</name>
</gene>
<dbReference type="eggNOG" id="COG0762">
    <property type="taxonomic scope" value="Bacteria"/>
</dbReference>
<proteinExistence type="inferred from homology"/>
<organism evidence="3 4">
    <name type="scientific">Pseudomonas cremoricolorata</name>
    <dbReference type="NCBI Taxonomy" id="157783"/>
    <lineage>
        <taxon>Bacteria</taxon>
        <taxon>Pseudomonadati</taxon>
        <taxon>Pseudomonadota</taxon>
        <taxon>Gammaproteobacteria</taxon>
        <taxon>Pseudomonadales</taxon>
        <taxon>Pseudomonadaceae</taxon>
        <taxon>Pseudomonas</taxon>
    </lineage>
</organism>
<dbReference type="RefSeq" id="WP_038411237.1">
    <property type="nucleotide sequence ID" value="NZ_CP009455.1"/>
</dbReference>
<dbReference type="PANTHER" id="PTHR33219:SF14">
    <property type="entry name" value="PROTEIN COFACTOR ASSEMBLY OF COMPLEX C SUBUNIT B CCB3, CHLOROPLASTIC-RELATED"/>
    <property type="match status" value="1"/>
</dbReference>
<keyword evidence="2" id="KW-0812">Transmembrane</keyword>
<feature type="transmembrane region" description="Helical" evidence="2">
    <location>
        <begin position="99"/>
        <end position="128"/>
    </location>
</feature>
<feature type="transmembrane region" description="Helical" evidence="2">
    <location>
        <begin position="165"/>
        <end position="186"/>
    </location>
</feature>
<sequence>MNALSGAAIFVVQTLVSLYLVIVLLRFVLQLVKADFYNPLCQFAVRATQPLLKPIRRIIPSIGGMDTSSLLLAVVLQALLMAFVLMVTYGTFGDILHLLMWALLGVASLFLKIFWVAMIVMVIVSWIAPNSHNPAAELAYQIAEPVLAPFRRIVPNLGGLDISPIFAFIAIQVIQSFVLPPIAAQIGMPQELFRMI</sequence>
<dbReference type="EMBL" id="CP009455">
    <property type="protein sequence ID" value="AIR88537.1"/>
    <property type="molecule type" value="Genomic_DNA"/>
</dbReference>
<dbReference type="PANTHER" id="PTHR33219">
    <property type="entry name" value="YLMG HOMOLOG PROTEIN 2, CHLOROPLASTIC"/>
    <property type="match status" value="1"/>
</dbReference>
<keyword evidence="2" id="KW-1133">Transmembrane helix</keyword>
<dbReference type="STRING" id="157783.LK03_04390"/>
<evidence type="ECO:0000313" key="4">
    <source>
        <dbReference type="Proteomes" id="UP000029493"/>
    </source>
</evidence>
<reference evidence="3 4" key="1">
    <citation type="submission" date="2014-09" db="EMBL/GenBank/DDBJ databases">
        <authorList>
            <person name="Chan K.-G."/>
        </authorList>
    </citation>
    <scope>NUCLEOTIDE SEQUENCE [LARGE SCALE GENOMIC DNA]</scope>
    <source>
        <strain evidence="3 4">ND07</strain>
    </source>
</reference>
<evidence type="ECO:0000256" key="2">
    <source>
        <dbReference type="SAM" id="Phobius"/>
    </source>
</evidence>
<evidence type="ECO:0000256" key="1">
    <source>
        <dbReference type="ARBA" id="ARBA00010894"/>
    </source>
</evidence>
<dbReference type="GO" id="GO:0016020">
    <property type="term" value="C:membrane"/>
    <property type="evidence" value="ECO:0007669"/>
    <property type="project" value="InterPro"/>
</dbReference>
<keyword evidence="2" id="KW-0472">Membrane</keyword>
<dbReference type="KEGG" id="psw:LK03_04390"/>
<name>A0A089WPV9_9PSED</name>
<comment type="similarity">
    <text evidence="1">Belongs to the YggT family.</text>
</comment>
<feature type="transmembrane region" description="Helical" evidence="2">
    <location>
        <begin position="7"/>
        <end position="29"/>
    </location>
</feature>
<dbReference type="Pfam" id="PF02325">
    <property type="entry name" value="CCB3_YggT"/>
    <property type="match status" value="2"/>
</dbReference>
<keyword evidence="4" id="KW-1185">Reference proteome</keyword>
<dbReference type="AlphaFoldDB" id="A0A089WPV9"/>
<protein>
    <submittedName>
        <fullName evidence="3">Membrane protein</fullName>
    </submittedName>
</protein>
<dbReference type="InterPro" id="IPR003425">
    <property type="entry name" value="CCB3/YggT"/>
</dbReference>
<dbReference type="OrthoDB" id="9806665at2"/>